<dbReference type="PANTHER" id="PTHR31721">
    <property type="entry name" value="OS06G0710300 PROTEIN"/>
    <property type="match status" value="1"/>
</dbReference>
<protein>
    <submittedName>
        <fullName evidence="2">Uncharacterized protein</fullName>
    </submittedName>
</protein>
<comment type="caution">
    <text evidence="2">The sequence shown here is derived from an EMBL/GenBank/DDBJ whole genome shotgun (WGS) entry which is preliminary data.</text>
</comment>
<dbReference type="InterPro" id="IPR005134">
    <property type="entry name" value="UPF0114"/>
</dbReference>
<dbReference type="Pfam" id="PF03350">
    <property type="entry name" value="UPF0114"/>
    <property type="match status" value="1"/>
</dbReference>
<dbReference type="EMBL" id="JBBNAG010000008">
    <property type="protein sequence ID" value="KAK9113205.1"/>
    <property type="molecule type" value="Genomic_DNA"/>
</dbReference>
<dbReference type="AlphaFoldDB" id="A0AAP0IDM7"/>
<proteinExistence type="predicted"/>
<keyword evidence="1" id="KW-0472">Membrane</keyword>
<feature type="transmembrane region" description="Helical" evidence="1">
    <location>
        <begin position="187"/>
        <end position="214"/>
    </location>
</feature>
<organism evidence="2 3">
    <name type="scientific">Stephania cephalantha</name>
    <dbReference type="NCBI Taxonomy" id="152367"/>
    <lineage>
        <taxon>Eukaryota</taxon>
        <taxon>Viridiplantae</taxon>
        <taxon>Streptophyta</taxon>
        <taxon>Embryophyta</taxon>
        <taxon>Tracheophyta</taxon>
        <taxon>Spermatophyta</taxon>
        <taxon>Magnoliopsida</taxon>
        <taxon>Ranunculales</taxon>
        <taxon>Menispermaceae</taxon>
        <taxon>Menispermoideae</taxon>
        <taxon>Cissampelideae</taxon>
        <taxon>Stephania</taxon>
    </lineage>
</organism>
<reference evidence="2 3" key="1">
    <citation type="submission" date="2024-01" db="EMBL/GenBank/DDBJ databases">
        <title>Genome assemblies of Stephania.</title>
        <authorList>
            <person name="Yang L."/>
        </authorList>
    </citation>
    <scope>NUCLEOTIDE SEQUENCE [LARGE SCALE GENOMIC DNA]</scope>
    <source>
        <strain evidence="2">JXDWG</strain>
        <tissue evidence="2">Leaf</tissue>
    </source>
</reference>
<dbReference type="Proteomes" id="UP001419268">
    <property type="component" value="Unassembled WGS sequence"/>
</dbReference>
<keyword evidence="1" id="KW-1133">Transmembrane helix</keyword>
<evidence type="ECO:0000313" key="2">
    <source>
        <dbReference type="EMBL" id="KAK9113205.1"/>
    </source>
</evidence>
<accession>A0AAP0IDM7</accession>
<name>A0AAP0IDM7_9MAGN</name>
<feature type="transmembrane region" description="Helical" evidence="1">
    <location>
        <begin position="141"/>
        <end position="166"/>
    </location>
</feature>
<gene>
    <name evidence="2" type="ORF">Scep_020724</name>
</gene>
<keyword evidence="1" id="KW-0812">Transmembrane</keyword>
<sequence>MNISTTTMAARASGCTSTRLLVRSRFSCSSKSPFVWSKFCGTNGEGKRGCVAKVVKRLRVVNAVVTAASEGVVVTSTRPETKRSISEGVAKELGVLVSHAANAALTVIRPKLKRKNNNKSSSSWKRQAEMLIEIGVVDCRFFTLFAVAGSLLGSILCFFEGCVLILESYCEYFRAMSQRSVEEGHVMHLLIEAIDMFLMGSALLIFGMGLYSLFVNQKTMNAEDRKGLYPRSNLFGLFHLKTLPTWVEMQCISQAKSKIGHAVLMILQVGVLDKFKNVPIVTGLDLACFAGAVLISSACIFLLSKLAVDRTQCGR</sequence>
<evidence type="ECO:0000313" key="3">
    <source>
        <dbReference type="Proteomes" id="UP001419268"/>
    </source>
</evidence>
<evidence type="ECO:0000256" key="1">
    <source>
        <dbReference type="SAM" id="Phobius"/>
    </source>
</evidence>
<dbReference type="PANTHER" id="PTHR31721:SF3">
    <property type="entry name" value="EXPRESSED PROTEIN"/>
    <property type="match status" value="1"/>
</dbReference>
<keyword evidence="3" id="KW-1185">Reference proteome</keyword>
<feature type="transmembrane region" description="Helical" evidence="1">
    <location>
        <begin position="280"/>
        <end position="303"/>
    </location>
</feature>